<evidence type="ECO:0000259" key="8">
    <source>
        <dbReference type="PROSITE" id="PS50850"/>
    </source>
</evidence>
<dbReference type="InterPro" id="IPR050171">
    <property type="entry name" value="MFS_Transporters"/>
</dbReference>
<evidence type="ECO:0000256" key="6">
    <source>
        <dbReference type="ARBA" id="ARBA00023136"/>
    </source>
</evidence>
<feature type="transmembrane region" description="Helical" evidence="7">
    <location>
        <begin position="201"/>
        <end position="219"/>
    </location>
</feature>
<feature type="transmembrane region" description="Helical" evidence="7">
    <location>
        <begin position="132"/>
        <end position="153"/>
    </location>
</feature>
<dbReference type="Gene3D" id="1.20.1250.20">
    <property type="entry name" value="MFS general substrate transporter like domains"/>
    <property type="match status" value="1"/>
</dbReference>
<feature type="transmembrane region" description="Helical" evidence="7">
    <location>
        <begin position="72"/>
        <end position="91"/>
    </location>
</feature>
<dbReference type="PANTHER" id="PTHR23517:SF2">
    <property type="entry name" value="MULTIDRUG RESISTANCE PROTEIN MDTH"/>
    <property type="match status" value="1"/>
</dbReference>
<dbReference type="PANTHER" id="PTHR23517">
    <property type="entry name" value="RESISTANCE PROTEIN MDTM, PUTATIVE-RELATED-RELATED"/>
    <property type="match status" value="1"/>
</dbReference>
<evidence type="ECO:0000256" key="7">
    <source>
        <dbReference type="SAM" id="Phobius"/>
    </source>
</evidence>
<dbReference type="EMBL" id="UOGE01000052">
    <property type="protein sequence ID" value="VAX20152.1"/>
    <property type="molecule type" value="Genomic_DNA"/>
</dbReference>
<feature type="transmembrane region" description="Helical" evidence="7">
    <location>
        <begin position="287"/>
        <end position="305"/>
    </location>
</feature>
<keyword evidence="6 7" id="KW-0472">Membrane</keyword>
<evidence type="ECO:0000256" key="3">
    <source>
        <dbReference type="ARBA" id="ARBA00022475"/>
    </source>
</evidence>
<feature type="transmembrane region" description="Helical" evidence="7">
    <location>
        <begin position="345"/>
        <end position="364"/>
    </location>
</feature>
<feature type="transmembrane region" description="Helical" evidence="7">
    <location>
        <begin position="97"/>
        <end position="120"/>
    </location>
</feature>
<evidence type="ECO:0000256" key="5">
    <source>
        <dbReference type="ARBA" id="ARBA00022989"/>
    </source>
</evidence>
<keyword evidence="5 7" id="KW-1133">Transmembrane helix</keyword>
<feature type="transmembrane region" description="Helical" evidence="7">
    <location>
        <begin position="159"/>
        <end position="180"/>
    </location>
</feature>
<sequence length="410" mass="44216">MTHETRIVTLTSSAHFFTHMNMLIFPAIVWPFSKDMGIPLGDTFAIGFFMYLFYGALALPAGYIADRWSKIGILKICLGGIGLSSIASGFSGGVASFTIALAFLGLFCGLYHPAGLGLIADEIAGQGRAHGTNGVFGALGIASAPFVAGLTLLVFDWRAVYFVVGGGALAGLGLFYLIRVEERYRRSYKQIKNGDSSVNGAWKQFAVLCVAMTLAGFIYRANMTAIPAYFEIRMESILESLTRFAPGSLEHALSGIAALLVSTIFLFSLLGQIAGGRLADRIDLRRAFLIYQLAGLPMVLGMAVFHGVWLYVAAAGFAFFTLGIQPIENSLVSKFMPKGLTSTGYGIKFTLTFGLGSLAVYQVAIMEKSYGLEWLYIALACETVILIMATLSLIYVSRETKLVANFTRDG</sequence>
<feature type="domain" description="Major facilitator superfamily (MFS) profile" evidence="8">
    <location>
        <begin position="7"/>
        <end position="401"/>
    </location>
</feature>
<feature type="transmembrane region" description="Helical" evidence="7">
    <location>
        <begin position="252"/>
        <end position="275"/>
    </location>
</feature>
<name>A0A3B1BWI8_9ZZZZ</name>
<feature type="transmembrane region" description="Helical" evidence="7">
    <location>
        <begin position="7"/>
        <end position="32"/>
    </location>
</feature>
<accession>A0A3B1BWI8</accession>
<dbReference type="AlphaFoldDB" id="A0A3B1BWI8"/>
<dbReference type="InterPro" id="IPR020846">
    <property type="entry name" value="MFS_dom"/>
</dbReference>
<dbReference type="InterPro" id="IPR011701">
    <property type="entry name" value="MFS"/>
</dbReference>
<protein>
    <recommendedName>
        <fullName evidence="8">Major facilitator superfamily (MFS) profile domain-containing protein</fullName>
    </recommendedName>
</protein>
<dbReference type="SUPFAM" id="SSF103473">
    <property type="entry name" value="MFS general substrate transporter"/>
    <property type="match status" value="1"/>
</dbReference>
<keyword evidence="3" id="KW-1003">Cell membrane</keyword>
<reference evidence="9" key="1">
    <citation type="submission" date="2018-06" db="EMBL/GenBank/DDBJ databases">
        <authorList>
            <person name="Zhirakovskaya E."/>
        </authorList>
    </citation>
    <scope>NUCLEOTIDE SEQUENCE</scope>
</reference>
<evidence type="ECO:0000313" key="9">
    <source>
        <dbReference type="EMBL" id="VAX20152.1"/>
    </source>
</evidence>
<evidence type="ECO:0000256" key="1">
    <source>
        <dbReference type="ARBA" id="ARBA00004651"/>
    </source>
</evidence>
<dbReference type="Pfam" id="PF07690">
    <property type="entry name" value="MFS_1"/>
    <property type="match status" value="1"/>
</dbReference>
<proteinExistence type="predicted"/>
<dbReference type="GO" id="GO:0022857">
    <property type="term" value="F:transmembrane transporter activity"/>
    <property type="evidence" value="ECO:0007669"/>
    <property type="project" value="InterPro"/>
</dbReference>
<dbReference type="GO" id="GO:0005886">
    <property type="term" value="C:plasma membrane"/>
    <property type="evidence" value="ECO:0007669"/>
    <property type="project" value="UniProtKB-SubCell"/>
</dbReference>
<feature type="transmembrane region" description="Helical" evidence="7">
    <location>
        <begin position="376"/>
        <end position="396"/>
    </location>
</feature>
<gene>
    <name evidence="9" type="ORF">MNBD_NITROSPINAE02-1222</name>
</gene>
<feature type="transmembrane region" description="Helical" evidence="7">
    <location>
        <begin position="44"/>
        <end position="65"/>
    </location>
</feature>
<dbReference type="PROSITE" id="PS50850">
    <property type="entry name" value="MFS"/>
    <property type="match status" value="1"/>
</dbReference>
<evidence type="ECO:0000256" key="4">
    <source>
        <dbReference type="ARBA" id="ARBA00022692"/>
    </source>
</evidence>
<comment type="subcellular location">
    <subcellularLocation>
        <location evidence="1">Cell membrane</location>
        <topology evidence="1">Multi-pass membrane protein</topology>
    </subcellularLocation>
</comment>
<keyword evidence="2" id="KW-0813">Transport</keyword>
<evidence type="ECO:0000256" key="2">
    <source>
        <dbReference type="ARBA" id="ARBA00022448"/>
    </source>
</evidence>
<organism evidence="9">
    <name type="scientific">hydrothermal vent metagenome</name>
    <dbReference type="NCBI Taxonomy" id="652676"/>
    <lineage>
        <taxon>unclassified sequences</taxon>
        <taxon>metagenomes</taxon>
        <taxon>ecological metagenomes</taxon>
    </lineage>
</organism>
<dbReference type="InterPro" id="IPR036259">
    <property type="entry name" value="MFS_trans_sf"/>
</dbReference>
<keyword evidence="4 7" id="KW-0812">Transmembrane</keyword>